<proteinExistence type="predicted"/>
<sequence>MDREAAGITLIALTLCTVSWFFERYVAAISFIVALAVLFGYRGLLLKPRDAKLTVARKLPHVGGGLIVSGLLLAGWRWLAIGLTSAATFGYLYLILNHSSNRGSGVLSNLALQFGLIMENGGKPVYLSSTFYAFSALALLLLLYYPKPAIGGILTLTVSDTVAAVVGLHGKVKIPRLGKTVEGSAAMFVSSALILMAIGVPFYIAGIVALCATIIEMLPLPVDDNFLIPLIVGILLEALII</sequence>
<protein>
    <recommendedName>
        <fullName evidence="4">Phosphatidate cytidylyltransferase</fullName>
    </recommendedName>
</protein>
<dbReference type="Proteomes" id="UP000240322">
    <property type="component" value="Unassembled WGS sequence"/>
</dbReference>
<name>A0A2R6B0M6_9ARCH</name>
<keyword evidence="1" id="KW-0812">Transmembrane</keyword>
<evidence type="ECO:0008006" key="4">
    <source>
        <dbReference type="Google" id="ProtNLM"/>
    </source>
</evidence>
<feature type="transmembrane region" description="Helical" evidence="1">
    <location>
        <begin position="150"/>
        <end position="168"/>
    </location>
</feature>
<keyword evidence="1" id="KW-0472">Membrane</keyword>
<dbReference type="InterPro" id="IPR037997">
    <property type="entry name" value="Dgk1-like"/>
</dbReference>
<evidence type="ECO:0000313" key="3">
    <source>
        <dbReference type="Proteomes" id="UP000240322"/>
    </source>
</evidence>
<dbReference type="PANTHER" id="PTHR31303:SF1">
    <property type="entry name" value="CTP-DEPENDENT DIACYLGLYCEROL KINASE 1"/>
    <property type="match status" value="1"/>
</dbReference>
<reference evidence="2 3" key="1">
    <citation type="submission" date="2017-04" db="EMBL/GenBank/DDBJ databases">
        <title>Novel microbial lineages endemic to geothermal iron-oxide mats fill important gaps in the evolutionary history of Archaea.</title>
        <authorList>
            <person name="Jay Z.J."/>
            <person name="Beam J.P."/>
            <person name="Dlakic M."/>
            <person name="Rusch D.B."/>
            <person name="Kozubal M.A."/>
            <person name="Inskeep W.P."/>
        </authorList>
    </citation>
    <scope>NUCLEOTIDE SEQUENCE [LARGE SCALE GENOMIC DNA]</scope>
    <source>
        <strain evidence="2">OSP_D</strain>
    </source>
</reference>
<accession>A0A2R6B0M6</accession>
<gene>
    <name evidence="2" type="ORF">B9Q03_01915</name>
</gene>
<keyword evidence="1" id="KW-1133">Transmembrane helix</keyword>
<dbReference type="PANTHER" id="PTHR31303">
    <property type="entry name" value="CTP-DEPENDENT DIACYLGLYCEROL KINASE 1"/>
    <property type="match status" value="1"/>
</dbReference>
<dbReference type="AlphaFoldDB" id="A0A2R6B0M6"/>
<comment type="caution">
    <text evidence="2">The sequence shown here is derived from an EMBL/GenBank/DDBJ whole genome shotgun (WGS) entry which is preliminary data.</text>
</comment>
<feature type="transmembrane region" description="Helical" evidence="1">
    <location>
        <begin position="5"/>
        <end position="22"/>
    </location>
</feature>
<dbReference type="EMBL" id="NEXE01000009">
    <property type="protein sequence ID" value="PSN92143.1"/>
    <property type="molecule type" value="Genomic_DNA"/>
</dbReference>
<evidence type="ECO:0000256" key="1">
    <source>
        <dbReference type="SAM" id="Phobius"/>
    </source>
</evidence>
<feature type="transmembrane region" description="Helical" evidence="1">
    <location>
        <begin position="125"/>
        <end position="144"/>
    </location>
</feature>
<dbReference type="GO" id="GO:0004143">
    <property type="term" value="F:ATP-dependent diacylglycerol kinase activity"/>
    <property type="evidence" value="ECO:0007669"/>
    <property type="project" value="InterPro"/>
</dbReference>
<organism evidence="2 3">
    <name type="scientific">Candidatus Marsarchaeota G2 archaeon OSP_D</name>
    <dbReference type="NCBI Taxonomy" id="1978157"/>
    <lineage>
        <taxon>Archaea</taxon>
        <taxon>Candidatus Marsarchaeota</taxon>
        <taxon>Candidatus Marsarchaeota group 2</taxon>
    </lineage>
</organism>
<feature type="transmembrane region" description="Helical" evidence="1">
    <location>
        <begin position="66"/>
        <end position="94"/>
    </location>
</feature>
<evidence type="ECO:0000313" key="2">
    <source>
        <dbReference type="EMBL" id="PSN92143.1"/>
    </source>
</evidence>
<feature type="transmembrane region" description="Helical" evidence="1">
    <location>
        <begin position="188"/>
        <end position="215"/>
    </location>
</feature>
<feature type="transmembrane region" description="Helical" evidence="1">
    <location>
        <begin position="28"/>
        <end position="45"/>
    </location>
</feature>